<keyword evidence="2" id="KW-1185">Reference proteome</keyword>
<evidence type="ECO:0000313" key="1">
    <source>
        <dbReference type="EMBL" id="SEO89107.1"/>
    </source>
</evidence>
<protein>
    <submittedName>
        <fullName evidence="1">LlaJI restriction endonuclease</fullName>
    </submittedName>
</protein>
<accession>A0A1H8TDU7</accession>
<reference evidence="1 2" key="1">
    <citation type="submission" date="2016-10" db="EMBL/GenBank/DDBJ databases">
        <authorList>
            <person name="de Groot N.N."/>
        </authorList>
    </citation>
    <scope>NUCLEOTIDE SEQUENCE [LARGE SCALE GENOMIC DNA]</scope>
    <source>
        <strain evidence="1 2">DSM 27842</strain>
    </source>
</reference>
<keyword evidence="1" id="KW-0378">Hydrolase</keyword>
<dbReference type="EMBL" id="FODS01000015">
    <property type="protein sequence ID" value="SEO89107.1"/>
    <property type="molecule type" value="Genomic_DNA"/>
</dbReference>
<dbReference type="AlphaFoldDB" id="A0A1H8TDU7"/>
<name>A0A1H8TDU7_9RHOB</name>
<sequence length="416" mass="46930">MPDEPRVLQDRVAVLYLEECYQKLTSELRRQDQGKTLQKDTVHFCGLACTSSSESYVFVPRKALRSSATENQRIARTTMRVLAKYGQDTRDRQGLSSAENGNVGLISTVQDLADDFRRYGIFAERLRYATRNSGKPNWPRTAVRELAMVSGNGNIVYPNIRTSRTSNAHESVLARVQVAVLLEVAEYHGWWLDGLQGREAELKAYASPNFPRLLWSQKLRSLLPSLFAQRAIRLARSLISYLDEDPRQDDGITLYGIDDFHAVWERMLREVLPGVEGGWNSRLPKPAFRQASNGHLLVQERGMQTDIVIRDGTTLKVLDAKYYDATAISNSPGWPDIVKQLFYHLALKSVVGEEVRTGGFVFPARYHDEGPFTQVSVVGTDQAPAIGFPSINCMYLSVNEVMEAYLGRRKLQVDIP</sequence>
<gene>
    <name evidence="1" type="ORF">SAMN04490248_11537</name>
</gene>
<dbReference type="InterPro" id="IPR018579">
    <property type="entry name" value="Restrct_endonuc_II_LlaJI"/>
</dbReference>
<dbReference type="Pfam" id="PF09563">
    <property type="entry name" value="RE_LlaJI"/>
    <property type="match status" value="1"/>
</dbReference>
<evidence type="ECO:0000313" key="2">
    <source>
        <dbReference type="Proteomes" id="UP000198893"/>
    </source>
</evidence>
<organism evidence="1 2">
    <name type="scientific">Salinihabitans flavidus</name>
    <dbReference type="NCBI Taxonomy" id="569882"/>
    <lineage>
        <taxon>Bacteria</taxon>
        <taxon>Pseudomonadati</taxon>
        <taxon>Pseudomonadota</taxon>
        <taxon>Alphaproteobacteria</taxon>
        <taxon>Rhodobacterales</taxon>
        <taxon>Roseobacteraceae</taxon>
        <taxon>Salinihabitans</taxon>
    </lineage>
</organism>
<dbReference type="Proteomes" id="UP000198893">
    <property type="component" value="Unassembled WGS sequence"/>
</dbReference>
<dbReference type="RefSeq" id="WP_175483236.1">
    <property type="nucleotide sequence ID" value="NZ_FODS01000015.1"/>
</dbReference>
<keyword evidence="1" id="KW-0255">Endonuclease</keyword>
<proteinExistence type="predicted"/>
<keyword evidence="1" id="KW-0540">Nuclease</keyword>
<dbReference type="GO" id="GO:0004519">
    <property type="term" value="F:endonuclease activity"/>
    <property type="evidence" value="ECO:0007669"/>
    <property type="project" value="UniProtKB-KW"/>
</dbReference>
<dbReference type="STRING" id="569882.SAMN04490248_11537"/>